<dbReference type="InterPro" id="IPR029149">
    <property type="entry name" value="Creatin/AminoP/Spt16_N"/>
</dbReference>
<evidence type="ECO:0000259" key="8">
    <source>
        <dbReference type="Pfam" id="PF00557"/>
    </source>
</evidence>
<dbReference type="InterPro" id="IPR033740">
    <property type="entry name" value="Pept_M24B"/>
</dbReference>
<feature type="compositionally biased region" description="Basic and acidic residues" evidence="7">
    <location>
        <begin position="91"/>
        <end position="100"/>
    </location>
</feature>
<feature type="compositionally biased region" description="Polar residues" evidence="7">
    <location>
        <begin position="57"/>
        <end position="90"/>
    </location>
</feature>
<keyword evidence="12" id="KW-1185">Reference proteome</keyword>
<keyword evidence="5" id="KW-0464">Manganese</keyword>
<dbReference type="InterPro" id="IPR036005">
    <property type="entry name" value="Creatinase/aminopeptidase-like"/>
</dbReference>
<feature type="compositionally biased region" description="Pro residues" evidence="7">
    <location>
        <begin position="1"/>
        <end position="13"/>
    </location>
</feature>
<dbReference type="SUPFAM" id="SSF53092">
    <property type="entry name" value="Creatinase/prolidase N-terminal domain"/>
    <property type="match status" value="1"/>
</dbReference>
<feature type="compositionally biased region" description="Polar residues" evidence="7">
    <location>
        <begin position="181"/>
        <end position="211"/>
    </location>
</feature>
<dbReference type="CDD" id="cd01085">
    <property type="entry name" value="APP"/>
    <property type="match status" value="1"/>
</dbReference>
<evidence type="ECO:0000313" key="12">
    <source>
        <dbReference type="Proteomes" id="UP000759537"/>
    </source>
</evidence>
<dbReference type="InterPro" id="IPR001131">
    <property type="entry name" value="Peptidase_M24B_aminopep-P_CS"/>
</dbReference>
<keyword evidence="4" id="KW-0378">Hydrolase</keyword>
<dbReference type="SUPFAM" id="SSF55920">
    <property type="entry name" value="Creatinase/aminopeptidase"/>
    <property type="match status" value="1"/>
</dbReference>
<evidence type="ECO:0000259" key="10">
    <source>
        <dbReference type="Pfam" id="PF16188"/>
    </source>
</evidence>
<evidence type="ECO:0000256" key="6">
    <source>
        <dbReference type="RuleBase" id="RU000590"/>
    </source>
</evidence>
<comment type="caution">
    <text evidence="11">The sequence shown here is derived from an EMBL/GenBank/DDBJ whole genome shotgun (WGS) entry which is preliminary data.</text>
</comment>
<dbReference type="InterPro" id="IPR000994">
    <property type="entry name" value="Pept_M24"/>
</dbReference>
<evidence type="ECO:0000313" key="11">
    <source>
        <dbReference type="EMBL" id="KAF8482668.1"/>
    </source>
</evidence>
<dbReference type="PANTHER" id="PTHR43763">
    <property type="entry name" value="XAA-PRO AMINOPEPTIDASE 1"/>
    <property type="match status" value="1"/>
</dbReference>
<dbReference type="Pfam" id="PF16188">
    <property type="entry name" value="Peptidase_M24_C"/>
    <property type="match status" value="1"/>
</dbReference>
<reference evidence="11" key="1">
    <citation type="submission" date="2019-10" db="EMBL/GenBank/DDBJ databases">
        <authorList>
            <consortium name="DOE Joint Genome Institute"/>
            <person name="Kuo A."/>
            <person name="Miyauchi S."/>
            <person name="Kiss E."/>
            <person name="Drula E."/>
            <person name="Kohler A."/>
            <person name="Sanchez-Garcia M."/>
            <person name="Andreopoulos B."/>
            <person name="Barry K.W."/>
            <person name="Bonito G."/>
            <person name="Buee M."/>
            <person name="Carver A."/>
            <person name="Chen C."/>
            <person name="Cichocki N."/>
            <person name="Clum A."/>
            <person name="Culley D."/>
            <person name="Crous P.W."/>
            <person name="Fauchery L."/>
            <person name="Girlanda M."/>
            <person name="Hayes R."/>
            <person name="Keri Z."/>
            <person name="LaButti K."/>
            <person name="Lipzen A."/>
            <person name="Lombard V."/>
            <person name="Magnuson J."/>
            <person name="Maillard F."/>
            <person name="Morin E."/>
            <person name="Murat C."/>
            <person name="Nolan M."/>
            <person name="Ohm R."/>
            <person name="Pangilinan J."/>
            <person name="Pereira M."/>
            <person name="Perotto S."/>
            <person name="Peter M."/>
            <person name="Riley R."/>
            <person name="Sitrit Y."/>
            <person name="Stielow B."/>
            <person name="Szollosi G."/>
            <person name="Zifcakova L."/>
            <person name="Stursova M."/>
            <person name="Spatafora J.W."/>
            <person name="Tedersoo L."/>
            <person name="Vaario L.-M."/>
            <person name="Yamada A."/>
            <person name="Yan M."/>
            <person name="Wang P."/>
            <person name="Xu J."/>
            <person name="Bruns T."/>
            <person name="Baldrian P."/>
            <person name="Vilgalys R."/>
            <person name="Henrissat B."/>
            <person name="Grigoriev I.V."/>
            <person name="Hibbett D."/>
            <person name="Nagy L.G."/>
            <person name="Martin F.M."/>
        </authorList>
    </citation>
    <scope>NUCLEOTIDE SEQUENCE</scope>
    <source>
        <strain evidence="11">Prilba</strain>
    </source>
</reference>
<feature type="compositionally biased region" description="Basic and acidic residues" evidence="7">
    <location>
        <begin position="25"/>
        <end position="34"/>
    </location>
</feature>
<proteinExistence type="inferred from homology"/>
<keyword evidence="3 6" id="KW-0479">Metal-binding</keyword>
<organism evidence="11 12">
    <name type="scientific">Russula ochroleuca</name>
    <dbReference type="NCBI Taxonomy" id="152965"/>
    <lineage>
        <taxon>Eukaryota</taxon>
        <taxon>Fungi</taxon>
        <taxon>Dikarya</taxon>
        <taxon>Basidiomycota</taxon>
        <taxon>Agaricomycotina</taxon>
        <taxon>Agaricomycetes</taxon>
        <taxon>Russulales</taxon>
        <taxon>Russulaceae</taxon>
        <taxon>Russula</taxon>
    </lineage>
</organism>
<dbReference type="InterPro" id="IPR032416">
    <property type="entry name" value="Peptidase_M24_C"/>
</dbReference>
<dbReference type="InterPro" id="IPR000587">
    <property type="entry name" value="Creatinase_N"/>
</dbReference>
<dbReference type="Pfam" id="PF16189">
    <property type="entry name" value="Creatinase_N_2"/>
    <property type="match status" value="1"/>
</dbReference>
<feature type="domain" description="Peptidase M24 C-terminal" evidence="10">
    <location>
        <begin position="800"/>
        <end position="859"/>
    </location>
</feature>
<evidence type="ECO:0000259" key="9">
    <source>
        <dbReference type="Pfam" id="PF01321"/>
    </source>
</evidence>
<comment type="cofactor">
    <cofactor evidence="1">
        <name>Mn(2+)</name>
        <dbReference type="ChEBI" id="CHEBI:29035"/>
    </cofactor>
</comment>
<dbReference type="Gene3D" id="3.40.350.10">
    <property type="entry name" value="Creatinase/prolidase N-terminal domain"/>
    <property type="match status" value="2"/>
</dbReference>
<reference evidence="11" key="2">
    <citation type="journal article" date="2020" name="Nat. Commun.">
        <title>Large-scale genome sequencing of mycorrhizal fungi provides insights into the early evolution of symbiotic traits.</title>
        <authorList>
            <person name="Miyauchi S."/>
            <person name="Kiss E."/>
            <person name="Kuo A."/>
            <person name="Drula E."/>
            <person name="Kohler A."/>
            <person name="Sanchez-Garcia M."/>
            <person name="Morin E."/>
            <person name="Andreopoulos B."/>
            <person name="Barry K.W."/>
            <person name="Bonito G."/>
            <person name="Buee M."/>
            <person name="Carver A."/>
            <person name="Chen C."/>
            <person name="Cichocki N."/>
            <person name="Clum A."/>
            <person name="Culley D."/>
            <person name="Crous P.W."/>
            <person name="Fauchery L."/>
            <person name="Girlanda M."/>
            <person name="Hayes R.D."/>
            <person name="Keri Z."/>
            <person name="LaButti K."/>
            <person name="Lipzen A."/>
            <person name="Lombard V."/>
            <person name="Magnuson J."/>
            <person name="Maillard F."/>
            <person name="Murat C."/>
            <person name="Nolan M."/>
            <person name="Ohm R.A."/>
            <person name="Pangilinan J."/>
            <person name="Pereira M.F."/>
            <person name="Perotto S."/>
            <person name="Peter M."/>
            <person name="Pfister S."/>
            <person name="Riley R."/>
            <person name="Sitrit Y."/>
            <person name="Stielow J.B."/>
            <person name="Szollosi G."/>
            <person name="Zifcakova L."/>
            <person name="Stursova M."/>
            <person name="Spatafora J.W."/>
            <person name="Tedersoo L."/>
            <person name="Vaario L.M."/>
            <person name="Yamada A."/>
            <person name="Yan M."/>
            <person name="Wang P."/>
            <person name="Xu J."/>
            <person name="Bruns T."/>
            <person name="Baldrian P."/>
            <person name="Vilgalys R."/>
            <person name="Dunand C."/>
            <person name="Henrissat B."/>
            <person name="Grigoriev I.V."/>
            <person name="Hibbett D."/>
            <person name="Nagy L.G."/>
            <person name="Martin F.M."/>
        </authorList>
    </citation>
    <scope>NUCLEOTIDE SEQUENCE</scope>
    <source>
        <strain evidence="11">Prilba</strain>
    </source>
</reference>
<dbReference type="Proteomes" id="UP000759537">
    <property type="component" value="Unassembled WGS sequence"/>
</dbReference>
<sequence length="878" mass="99464">MSPPPPPPPPPLCLPSFTRKGRKKKVDEFYDEKSGSYQPSGTHSRSSRGSRGTRSSLPASQRPSLQGSPLARSVSQSPTPTVTDAQSKADMTSRAEKLTFSEDTESYNNLPKLAPKLDRSRSKLTRGNTFRSKFGYGWGLGLGRKDKDKEDLFTEVDRSSSQTTILPVYPREAPPSFVPDNAQTPTRHMSQRSKNSYASKLSQDSQASRATKSSNLSRGSKRSNNSGSGSVNTLVGSALERKEAYQDPIRERIDTSLRLAELRQYMAKDNLDYYVIPSEDAHQSEYPAEADKRREWITNFTGSAGMAIVSKTAAYLIVDPRYWLQAENELDENWFLIRMGTESGPRNWVDWISDRVNESRVGLDARMISNEAAQQLYPLLQAQKSKLVYPSQNLVDLVWENKPGRSKNKIFVQPIEYTGKDATRKLIYVRDWIKNYTPSSGTSKNSSSPSQRHVGTLVTNLASIAYVLNLRGDDIPFNPVFVSYMYIGLDRAIVFVEQEKIEPPVREYLQNLKVEIREYNGIWSFLRTREWGEGKVIISPQTSYAISLMLTHYRYSLAPPIIEEMKSIKNEVEIQGLKRAHRRDGACYVQFLAWLDEKMTKGFEITEWEAAWRLTEFRRKTKNYMGLAYESISATGPNAALPHYHPLKSNSYVISKETPYLNDSGGQYRDGTCDTTRTMHYGRPTLEQSEAYTRVLQGHIAIDTAVFPRGTTGAQLDVLARKNLWQDGLNYLHGTGHGVGSFLNVHEGTYGFSSNVPLVPGHVLTNEPGYYKTDEFGVRIESVLVVRSVQTKHTDPDESWYGFERLTCVPIQTRMVLEQMLTKEEKEWLREHNRRCLHSLEDLLQDDKRALKWLRREAERPIGVAPAGPGGVIIDWGE</sequence>
<accession>A0A9P5MZQ9</accession>
<dbReference type="Pfam" id="PF01321">
    <property type="entry name" value="Creatinase_N"/>
    <property type="match status" value="1"/>
</dbReference>
<feature type="region of interest" description="Disordered" evidence="7">
    <location>
        <begin position="154"/>
        <end position="235"/>
    </location>
</feature>
<dbReference type="OrthoDB" id="9995434at2759"/>
<dbReference type="EMBL" id="WHVB01000005">
    <property type="protein sequence ID" value="KAF8482668.1"/>
    <property type="molecule type" value="Genomic_DNA"/>
</dbReference>
<dbReference type="Pfam" id="PF00557">
    <property type="entry name" value="Peptidase_M24"/>
    <property type="match status" value="1"/>
</dbReference>
<dbReference type="FunFam" id="3.90.230.10:FF:000007">
    <property type="entry name" value="Xaa-Pro aminopeptidase P"/>
    <property type="match status" value="1"/>
</dbReference>
<evidence type="ECO:0000256" key="1">
    <source>
        <dbReference type="ARBA" id="ARBA00001936"/>
    </source>
</evidence>
<dbReference type="PROSITE" id="PS00491">
    <property type="entry name" value="PROLINE_PEPTIDASE"/>
    <property type="match status" value="1"/>
</dbReference>
<feature type="compositionally biased region" description="Low complexity" evidence="7">
    <location>
        <begin position="40"/>
        <end position="56"/>
    </location>
</feature>
<dbReference type="AlphaFoldDB" id="A0A9P5MZQ9"/>
<feature type="compositionally biased region" description="Low complexity" evidence="7">
    <location>
        <begin position="212"/>
        <end position="235"/>
    </location>
</feature>
<evidence type="ECO:0000256" key="4">
    <source>
        <dbReference type="ARBA" id="ARBA00022801"/>
    </source>
</evidence>
<dbReference type="GO" id="GO:0046872">
    <property type="term" value="F:metal ion binding"/>
    <property type="evidence" value="ECO:0007669"/>
    <property type="project" value="UniProtKB-KW"/>
</dbReference>
<feature type="domain" description="Peptidase M24" evidence="8">
    <location>
        <begin position="576"/>
        <end position="787"/>
    </location>
</feature>
<comment type="similarity">
    <text evidence="2 6">Belongs to the peptidase M24B family.</text>
</comment>
<dbReference type="PANTHER" id="PTHR43763:SF17">
    <property type="entry name" value="AMINOPEPTIDASE P, CYTOPLASMIC-RELATED"/>
    <property type="match status" value="1"/>
</dbReference>
<evidence type="ECO:0000256" key="2">
    <source>
        <dbReference type="ARBA" id="ARBA00008766"/>
    </source>
</evidence>
<feature type="domain" description="Creatinase N-terminal" evidence="9">
    <location>
        <begin position="258"/>
        <end position="380"/>
    </location>
</feature>
<name>A0A9P5MZQ9_9AGAM</name>
<dbReference type="GO" id="GO:0070006">
    <property type="term" value="F:metalloaminopeptidase activity"/>
    <property type="evidence" value="ECO:0007669"/>
    <property type="project" value="InterPro"/>
</dbReference>
<gene>
    <name evidence="11" type="ORF">DFH94DRAFT_375145</name>
</gene>
<keyword evidence="11" id="KW-0645">Protease</keyword>
<evidence type="ECO:0000256" key="3">
    <source>
        <dbReference type="ARBA" id="ARBA00022723"/>
    </source>
</evidence>
<evidence type="ECO:0000256" key="7">
    <source>
        <dbReference type="SAM" id="MobiDB-lite"/>
    </source>
</evidence>
<evidence type="ECO:0000256" key="5">
    <source>
        <dbReference type="ARBA" id="ARBA00023211"/>
    </source>
</evidence>
<keyword evidence="11" id="KW-0031">Aminopeptidase</keyword>
<feature type="region of interest" description="Disordered" evidence="7">
    <location>
        <begin position="1"/>
        <end position="124"/>
    </location>
</feature>
<dbReference type="GO" id="GO:0005737">
    <property type="term" value="C:cytoplasm"/>
    <property type="evidence" value="ECO:0007669"/>
    <property type="project" value="UniProtKB-ARBA"/>
</dbReference>
<dbReference type="FunFam" id="3.40.350.10:FF:000003">
    <property type="entry name" value="Xaa-pro aminopeptidase P"/>
    <property type="match status" value="1"/>
</dbReference>
<dbReference type="InterPro" id="IPR050422">
    <property type="entry name" value="X-Pro_aminopeptidase_P"/>
</dbReference>
<protein>
    <submittedName>
        <fullName evidence="11">Creatinase aminopeptidase</fullName>
    </submittedName>
</protein>
<dbReference type="Gene3D" id="3.90.230.10">
    <property type="entry name" value="Creatinase/methionine aminopeptidase superfamily"/>
    <property type="match status" value="1"/>
</dbReference>